<dbReference type="Gene3D" id="3.40.50.300">
    <property type="entry name" value="P-loop containing nucleotide triphosphate hydrolases"/>
    <property type="match status" value="1"/>
</dbReference>
<gene>
    <name evidence="2" type="ORF">AZE42_09163</name>
</gene>
<keyword evidence="3" id="KW-1185">Reference proteome</keyword>
<sequence length="413" mass="45690">MASGSTSTPAYLHISGISIDFSKPSKTIESAEVRLCGVPKAIVSGRDASAGTVKKLHEKFDRPMKLSRGDPFSVRLYKKRVFMNKHEDINFDTADVFRAWANGTLRNHEYCKSHGKIAIAVQLVENAVTSTSGGPVSQASPEQAVTFNSSEETLELHPTTDEIFRICPRFRILVIGKTGVGKSSLINHAFGVQKALASNEQPGQADIDTEHISQQNDKFVLHDSQGFEPGEVDNVKIVREFIQRRKRMETLGDRLHAVWLCIEIPRAGGRVLEVGTEDFLQLKRDGALGNIPVVVVLTKYDNYIDHVDRTLKDIDVDGLSDDAVKDLVKQRADAELHATCAQPLMTFAGSDIPHAMVSTKEIHKEMIARLIQITEERVCQHVASEASVMTSIAQRVDPKLKIKASIEWASFLP</sequence>
<accession>A0A1J8Q572</accession>
<dbReference type="InterPro" id="IPR027417">
    <property type="entry name" value="P-loop_NTPase"/>
</dbReference>
<dbReference type="AlphaFoldDB" id="A0A1J8Q572"/>
<reference evidence="2 3" key="1">
    <citation type="submission" date="2016-03" db="EMBL/GenBank/DDBJ databases">
        <title>Comparative genomics of the ectomycorrhizal sister species Rhizopogon vinicolor and Rhizopogon vesiculosus (Basidiomycota: Boletales) reveals a divergence of the mating type B locus.</title>
        <authorList>
            <person name="Mujic A.B."/>
            <person name="Kuo A."/>
            <person name="Tritt A."/>
            <person name="Lipzen A."/>
            <person name="Chen C."/>
            <person name="Johnson J."/>
            <person name="Sharma A."/>
            <person name="Barry K."/>
            <person name="Grigoriev I.V."/>
            <person name="Spatafora J.W."/>
        </authorList>
    </citation>
    <scope>NUCLEOTIDE SEQUENCE [LARGE SCALE GENOMIC DNA]</scope>
    <source>
        <strain evidence="2 3">AM-OR11-056</strain>
    </source>
</reference>
<evidence type="ECO:0000313" key="2">
    <source>
        <dbReference type="EMBL" id="OJA15815.1"/>
    </source>
</evidence>
<evidence type="ECO:0000259" key="1">
    <source>
        <dbReference type="Pfam" id="PF01926"/>
    </source>
</evidence>
<comment type="caution">
    <text evidence="2">The sequence shown here is derived from an EMBL/GenBank/DDBJ whole genome shotgun (WGS) entry which is preliminary data.</text>
</comment>
<protein>
    <recommendedName>
        <fullName evidence="1">G domain-containing protein</fullName>
    </recommendedName>
</protein>
<dbReference type="EMBL" id="LVVM01002851">
    <property type="protein sequence ID" value="OJA15815.1"/>
    <property type="molecule type" value="Genomic_DNA"/>
</dbReference>
<dbReference type="SUPFAM" id="SSF52540">
    <property type="entry name" value="P-loop containing nucleoside triphosphate hydrolases"/>
    <property type="match status" value="1"/>
</dbReference>
<dbReference type="OrthoDB" id="391988at2759"/>
<dbReference type="Proteomes" id="UP000183567">
    <property type="component" value="Unassembled WGS sequence"/>
</dbReference>
<feature type="domain" description="G" evidence="1">
    <location>
        <begin position="171"/>
        <end position="248"/>
    </location>
</feature>
<name>A0A1J8Q572_9AGAM</name>
<evidence type="ECO:0000313" key="3">
    <source>
        <dbReference type="Proteomes" id="UP000183567"/>
    </source>
</evidence>
<dbReference type="Pfam" id="PF01926">
    <property type="entry name" value="MMR_HSR1"/>
    <property type="match status" value="1"/>
</dbReference>
<dbReference type="InterPro" id="IPR006073">
    <property type="entry name" value="GTP-bd"/>
</dbReference>
<organism evidence="2 3">
    <name type="scientific">Rhizopogon vesiculosus</name>
    <dbReference type="NCBI Taxonomy" id="180088"/>
    <lineage>
        <taxon>Eukaryota</taxon>
        <taxon>Fungi</taxon>
        <taxon>Dikarya</taxon>
        <taxon>Basidiomycota</taxon>
        <taxon>Agaricomycotina</taxon>
        <taxon>Agaricomycetes</taxon>
        <taxon>Agaricomycetidae</taxon>
        <taxon>Boletales</taxon>
        <taxon>Suillineae</taxon>
        <taxon>Rhizopogonaceae</taxon>
        <taxon>Rhizopogon</taxon>
    </lineage>
</organism>
<dbReference type="GO" id="GO:0005525">
    <property type="term" value="F:GTP binding"/>
    <property type="evidence" value="ECO:0007669"/>
    <property type="project" value="InterPro"/>
</dbReference>
<proteinExistence type="predicted"/>